<gene>
    <name evidence="1" type="ORF">LL229_02880</name>
</gene>
<dbReference type="AlphaFoldDB" id="A0AAF1AHZ7"/>
<accession>A0AAF1AHZ7</accession>
<dbReference type="EMBL" id="CP090823">
    <property type="protein sequence ID" value="WNS48348.1"/>
    <property type="molecule type" value="Genomic_DNA"/>
</dbReference>
<protein>
    <submittedName>
        <fullName evidence="1">AAA family ATPase</fullName>
    </submittedName>
</protein>
<proteinExistence type="predicted"/>
<reference evidence="1" key="1">
    <citation type="submission" date="2023-09" db="EMBL/GenBank/DDBJ databases">
        <title>Complete Genomes and Methylome analysis of Lactococcus lactis subs lactis strains.</title>
        <authorList>
            <person name="Fomenkov A."/>
            <person name="McDonnell B."/>
            <person name="Sun L."/>
            <person name="Van Sinderen D."/>
            <person name="Roberts R.J."/>
        </authorList>
    </citation>
    <scope>NUCLEOTIDE SEQUENCE</scope>
    <source>
        <strain evidence="1">229</strain>
    </source>
</reference>
<dbReference type="Pfam" id="PF13479">
    <property type="entry name" value="AAA_24"/>
    <property type="match status" value="1"/>
</dbReference>
<dbReference type="Proteomes" id="UP001055586">
    <property type="component" value="Chromosome"/>
</dbReference>
<evidence type="ECO:0000313" key="1">
    <source>
        <dbReference type="EMBL" id="WNS48348.1"/>
    </source>
</evidence>
<organism evidence="1 2">
    <name type="scientific">Lactococcus lactis subsp. lactis</name>
    <name type="common">Streptococcus lactis</name>
    <dbReference type="NCBI Taxonomy" id="1360"/>
    <lineage>
        <taxon>Bacteria</taxon>
        <taxon>Bacillati</taxon>
        <taxon>Bacillota</taxon>
        <taxon>Bacilli</taxon>
        <taxon>Lactobacillales</taxon>
        <taxon>Streptococcaceae</taxon>
        <taxon>Lactococcus</taxon>
    </lineage>
</organism>
<evidence type="ECO:0000313" key="2">
    <source>
        <dbReference type="Proteomes" id="UP001055586"/>
    </source>
</evidence>
<dbReference type="RefSeq" id="WP_082231517.1">
    <property type="nucleotide sequence ID" value="NZ_CP015906.2"/>
</dbReference>
<name>A0AAF1AHZ7_LACLL</name>
<sequence>MFQLPKNEPQIPIDTPRNFFIFGETMSGKSYLANEFPNPYIINTDGNAKANTVPAYQLQNVKDKTGKITSSVIDQLAEIILALQTQNHTYETIVIDVIDDVIEMIRVAVCNEYGVKNLKDVPWGAGRESFNNVLNELVLDLKSLPMNVIYISRQITKTKNDVEIFLPSLKETYVNIINGNADLMIQTQKIGNNYSRRVDRRRKAYKADQVDDSKILSILKTIRGALDSATAKTTQQDKF</sequence>